<gene>
    <name evidence="1" type="ORF">CIT25_06400</name>
</gene>
<protein>
    <submittedName>
        <fullName evidence="1">Sarcosine oxidase subunit delta</fullName>
    </submittedName>
</protein>
<proteinExistence type="predicted"/>
<dbReference type="GO" id="GO:0046653">
    <property type="term" value="P:tetrahydrofolate metabolic process"/>
    <property type="evidence" value="ECO:0007669"/>
    <property type="project" value="InterPro"/>
</dbReference>
<reference evidence="2" key="1">
    <citation type="submission" date="2017-08" db="EMBL/GenBank/DDBJ databases">
        <title>Mesorhizobium wenxinae sp. nov., a novel rhizobial species isolated from root nodules of chickpea (Cicer arietinum L.).</title>
        <authorList>
            <person name="Zhang J."/>
        </authorList>
    </citation>
    <scope>NUCLEOTIDE SEQUENCE [LARGE SCALE GENOMIC DNA]</scope>
    <source>
        <strain evidence="2">USDA 3392</strain>
    </source>
</reference>
<organism evidence="1 2">
    <name type="scientific">Mesorhizobium mediterraneum</name>
    <dbReference type="NCBI Taxonomy" id="43617"/>
    <lineage>
        <taxon>Bacteria</taxon>
        <taxon>Pseudomonadati</taxon>
        <taxon>Pseudomonadota</taxon>
        <taxon>Alphaproteobacteria</taxon>
        <taxon>Hyphomicrobiales</taxon>
        <taxon>Phyllobacteriaceae</taxon>
        <taxon>Mesorhizobium</taxon>
    </lineage>
</organism>
<dbReference type="GO" id="GO:0008115">
    <property type="term" value="F:sarcosine oxidase activity"/>
    <property type="evidence" value="ECO:0007669"/>
    <property type="project" value="InterPro"/>
</dbReference>
<evidence type="ECO:0000313" key="2">
    <source>
        <dbReference type="Proteomes" id="UP000216215"/>
    </source>
</evidence>
<dbReference type="Gene3D" id="3.30.2270.10">
    <property type="entry name" value="Folate-binding superfamily"/>
    <property type="match status" value="1"/>
</dbReference>
<dbReference type="Pfam" id="PF04267">
    <property type="entry name" value="SoxD"/>
    <property type="match status" value="1"/>
</dbReference>
<keyword evidence="2" id="KW-1185">Reference proteome</keyword>
<dbReference type="Proteomes" id="UP000216215">
    <property type="component" value="Unassembled WGS sequence"/>
</dbReference>
<dbReference type="RefSeq" id="WP_095483712.1">
    <property type="nucleotide sequence ID" value="NZ_CP088151.1"/>
</dbReference>
<dbReference type="AlphaFoldDB" id="A0AB36RF45"/>
<name>A0AB36RF45_9HYPH</name>
<evidence type="ECO:0000313" key="1">
    <source>
        <dbReference type="EMBL" id="PAQ03034.1"/>
    </source>
</evidence>
<comment type="caution">
    <text evidence="1">The sequence shown here is derived from an EMBL/GenBank/DDBJ whole genome shotgun (WGS) entry which is preliminary data.</text>
</comment>
<dbReference type="InterPro" id="IPR006279">
    <property type="entry name" value="SoxD"/>
</dbReference>
<dbReference type="EMBL" id="NPKI01000011">
    <property type="protein sequence ID" value="PAQ03034.1"/>
    <property type="molecule type" value="Genomic_DNA"/>
</dbReference>
<dbReference type="InterPro" id="IPR038561">
    <property type="entry name" value="SoxD_sf"/>
</dbReference>
<accession>A0AB36RF45</accession>
<sequence length="98" mass="11340">MLRIECPCCGPRDHDEFRYGGDASVTRPAHDDPDPEAWYRYVYVRTNPAGLHREFWQHVIGCRQWLVVERDTRNHAIASVDLARKLSARKSPARKPPA</sequence>